<dbReference type="AlphaFoldDB" id="A0A2A5C7Y5"/>
<dbReference type="Gene3D" id="1.20.950.20">
    <property type="entry name" value="Transmembrane di-heme cytochromes, Chain C"/>
    <property type="match status" value="1"/>
</dbReference>
<accession>A0A2A5C7Y5</accession>
<feature type="transmembrane region" description="Helical" evidence="6">
    <location>
        <begin position="137"/>
        <end position="162"/>
    </location>
</feature>
<protein>
    <recommendedName>
        <fullName evidence="7">Cytochrome b561 bacterial/Ni-hydrogenase domain-containing protein</fullName>
    </recommendedName>
</protein>
<dbReference type="InterPro" id="IPR011577">
    <property type="entry name" value="Cyt_b561_bac/Ni-Hgenase"/>
</dbReference>
<dbReference type="EMBL" id="NVWI01000011">
    <property type="protein sequence ID" value="PCJ39979.1"/>
    <property type="molecule type" value="Genomic_DNA"/>
</dbReference>
<feature type="transmembrane region" description="Helical" evidence="6">
    <location>
        <begin position="15"/>
        <end position="36"/>
    </location>
</feature>
<dbReference type="GO" id="GO:0005886">
    <property type="term" value="C:plasma membrane"/>
    <property type="evidence" value="ECO:0007669"/>
    <property type="project" value="UniProtKB-SubCell"/>
</dbReference>
<evidence type="ECO:0000313" key="9">
    <source>
        <dbReference type="Proteomes" id="UP000228987"/>
    </source>
</evidence>
<keyword evidence="3 6" id="KW-0812">Transmembrane</keyword>
<keyword evidence="5 6" id="KW-0472">Membrane</keyword>
<keyword evidence="2" id="KW-1003">Cell membrane</keyword>
<dbReference type="Pfam" id="PF01292">
    <property type="entry name" value="Ni_hydr_CYTB"/>
    <property type="match status" value="1"/>
</dbReference>
<dbReference type="InterPro" id="IPR016174">
    <property type="entry name" value="Di-haem_cyt_TM"/>
</dbReference>
<dbReference type="GO" id="GO:0009055">
    <property type="term" value="F:electron transfer activity"/>
    <property type="evidence" value="ECO:0007669"/>
    <property type="project" value="InterPro"/>
</dbReference>
<comment type="caution">
    <text evidence="8">The sequence shown here is derived from an EMBL/GenBank/DDBJ whole genome shotgun (WGS) entry which is preliminary data.</text>
</comment>
<sequence length="204" mass="23995">MQKIKIIRHKLIDRLFHWLLALSIVILLISGLLPVYGFNASLIVIHWVTGLVLTVFLVIHICRSVFWKKLSSIWFARIDLDLSRTKIGKYSLAQKLMHQFIAVLSLAGIVTGLIMMIRIDTPFWERNPYWLETETWGLVFFIHGLAALCFVSFIMLHIYFSLRPESRLYLRSMFKGWITTEEYTNKHDAALWSPEIEQKKEQQE</sequence>
<evidence type="ECO:0000313" key="8">
    <source>
        <dbReference type="EMBL" id="PCJ39979.1"/>
    </source>
</evidence>
<evidence type="ECO:0000256" key="1">
    <source>
        <dbReference type="ARBA" id="ARBA00004651"/>
    </source>
</evidence>
<keyword evidence="4 6" id="KW-1133">Transmembrane helix</keyword>
<evidence type="ECO:0000256" key="3">
    <source>
        <dbReference type="ARBA" id="ARBA00022692"/>
    </source>
</evidence>
<evidence type="ECO:0000256" key="4">
    <source>
        <dbReference type="ARBA" id="ARBA00022989"/>
    </source>
</evidence>
<evidence type="ECO:0000259" key="7">
    <source>
        <dbReference type="Pfam" id="PF01292"/>
    </source>
</evidence>
<dbReference type="InterPro" id="IPR051542">
    <property type="entry name" value="Hydrogenase_cytochrome"/>
</dbReference>
<evidence type="ECO:0000256" key="6">
    <source>
        <dbReference type="SAM" id="Phobius"/>
    </source>
</evidence>
<reference evidence="9" key="1">
    <citation type="submission" date="2017-08" db="EMBL/GenBank/DDBJ databases">
        <title>A dynamic microbial community with high functional redundancy inhabits the cold, oxic subseafloor aquifer.</title>
        <authorList>
            <person name="Tully B.J."/>
            <person name="Wheat C.G."/>
            <person name="Glazer B.T."/>
            <person name="Huber J.A."/>
        </authorList>
    </citation>
    <scope>NUCLEOTIDE SEQUENCE [LARGE SCALE GENOMIC DNA]</scope>
</reference>
<dbReference type="PANTHER" id="PTHR30485:SF1">
    <property type="entry name" value="CYTOCHROME YDHU-RELATED"/>
    <property type="match status" value="1"/>
</dbReference>
<feature type="domain" description="Cytochrome b561 bacterial/Ni-hydrogenase" evidence="7">
    <location>
        <begin position="9"/>
        <end position="176"/>
    </location>
</feature>
<proteinExistence type="predicted"/>
<dbReference type="GO" id="GO:0022904">
    <property type="term" value="P:respiratory electron transport chain"/>
    <property type="evidence" value="ECO:0007669"/>
    <property type="project" value="InterPro"/>
</dbReference>
<evidence type="ECO:0000256" key="2">
    <source>
        <dbReference type="ARBA" id="ARBA00022475"/>
    </source>
</evidence>
<name>A0A2A5C7Y5_9GAMM</name>
<dbReference type="GO" id="GO:0020037">
    <property type="term" value="F:heme binding"/>
    <property type="evidence" value="ECO:0007669"/>
    <property type="project" value="TreeGrafter"/>
</dbReference>
<dbReference type="SUPFAM" id="SSF81342">
    <property type="entry name" value="Transmembrane di-heme cytochromes"/>
    <property type="match status" value="1"/>
</dbReference>
<dbReference type="PANTHER" id="PTHR30485">
    <property type="entry name" value="NI/FE-HYDROGENASE 1 B-TYPE CYTOCHROME SUBUNIT"/>
    <property type="match status" value="1"/>
</dbReference>
<evidence type="ECO:0000256" key="5">
    <source>
        <dbReference type="ARBA" id="ARBA00023136"/>
    </source>
</evidence>
<feature type="transmembrane region" description="Helical" evidence="6">
    <location>
        <begin position="96"/>
        <end position="117"/>
    </location>
</feature>
<organism evidence="8 9">
    <name type="scientific">SAR86 cluster bacterium</name>
    <dbReference type="NCBI Taxonomy" id="2030880"/>
    <lineage>
        <taxon>Bacteria</taxon>
        <taxon>Pseudomonadati</taxon>
        <taxon>Pseudomonadota</taxon>
        <taxon>Gammaproteobacteria</taxon>
        <taxon>SAR86 cluster</taxon>
    </lineage>
</organism>
<gene>
    <name evidence="8" type="ORF">COA71_12455</name>
</gene>
<comment type="subcellular location">
    <subcellularLocation>
        <location evidence="1">Cell membrane</location>
        <topology evidence="1">Multi-pass membrane protein</topology>
    </subcellularLocation>
</comment>
<dbReference type="Proteomes" id="UP000228987">
    <property type="component" value="Unassembled WGS sequence"/>
</dbReference>
<feature type="transmembrane region" description="Helical" evidence="6">
    <location>
        <begin position="42"/>
        <end position="62"/>
    </location>
</feature>